<dbReference type="Proteomes" id="UP000637578">
    <property type="component" value="Unassembled WGS sequence"/>
</dbReference>
<comment type="caution">
    <text evidence="2">The sequence shown here is derived from an EMBL/GenBank/DDBJ whole genome shotgun (WGS) entry which is preliminary data.</text>
</comment>
<reference evidence="2" key="2">
    <citation type="submission" date="2020-09" db="EMBL/GenBank/DDBJ databases">
        <authorList>
            <person name="Sun Q."/>
            <person name="Zhou Y."/>
        </authorList>
    </citation>
    <scope>NUCLEOTIDE SEQUENCE</scope>
    <source>
        <strain evidence="2">CGMCC 4.5737</strain>
    </source>
</reference>
<keyword evidence="3" id="KW-1185">Reference proteome</keyword>
<proteinExistence type="predicted"/>
<dbReference type="EMBL" id="BMMK01000003">
    <property type="protein sequence ID" value="GGM42674.1"/>
    <property type="molecule type" value="Genomic_DNA"/>
</dbReference>
<feature type="compositionally biased region" description="Gly residues" evidence="1">
    <location>
        <begin position="1"/>
        <end position="11"/>
    </location>
</feature>
<gene>
    <name evidence="2" type="ORF">GCM10012275_12040</name>
</gene>
<accession>A0A8J3C6S9</accession>
<evidence type="ECO:0000313" key="2">
    <source>
        <dbReference type="EMBL" id="GGM42674.1"/>
    </source>
</evidence>
<name>A0A8J3C6S9_9PSEU</name>
<evidence type="ECO:0000256" key="1">
    <source>
        <dbReference type="SAM" id="MobiDB-lite"/>
    </source>
</evidence>
<reference evidence="2" key="1">
    <citation type="journal article" date="2014" name="Int. J. Syst. Evol. Microbiol.">
        <title>Complete genome sequence of Corynebacterium casei LMG S-19264T (=DSM 44701T), isolated from a smear-ripened cheese.</title>
        <authorList>
            <consortium name="US DOE Joint Genome Institute (JGI-PGF)"/>
            <person name="Walter F."/>
            <person name="Albersmeier A."/>
            <person name="Kalinowski J."/>
            <person name="Ruckert C."/>
        </authorList>
    </citation>
    <scope>NUCLEOTIDE SEQUENCE</scope>
    <source>
        <strain evidence="2">CGMCC 4.5737</strain>
    </source>
</reference>
<sequence>MGGVGRRGGPAAGRFGPVNGLDTSITSGGYPHPANDVDRWQRQPGKPDGAPGTGTFTPLCTRRSVEVINRVAGTPAAGPG</sequence>
<protein>
    <submittedName>
        <fullName evidence="2">Uncharacterized protein</fullName>
    </submittedName>
</protein>
<evidence type="ECO:0000313" key="3">
    <source>
        <dbReference type="Proteomes" id="UP000637578"/>
    </source>
</evidence>
<feature type="region of interest" description="Disordered" evidence="1">
    <location>
        <begin position="1"/>
        <end position="58"/>
    </location>
</feature>
<dbReference type="AlphaFoldDB" id="A0A8J3C6S9"/>
<organism evidence="2 3">
    <name type="scientific">Longimycelium tulufanense</name>
    <dbReference type="NCBI Taxonomy" id="907463"/>
    <lineage>
        <taxon>Bacteria</taxon>
        <taxon>Bacillati</taxon>
        <taxon>Actinomycetota</taxon>
        <taxon>Actinomycetes</taxon>
        <taxon>Pseudonocardiales</taxon>
        <taxon>Pseudonocardiaceae</taxon>
        <taxon>Longimycelium</taxon>
    </lineage>
</organism>